<proteinExistence type="predicted"/>
<dbReference type="OrthoDB" id="2434299at2759"/>
<keyword evidence="2" id="KW-1185">Reference proteome</keyword>
<evidence type="ECO:0000313" key="1">
    <source>
        <dbReference type="EMBL" id="KAF0408421.1"/>
    </source>
</evidence>
<accession>A0A8H3X6E9</accession>
<dbReference type="Proteomes" id="UP000439903">
    <property type="component" value="Unassembled WGS sequence"/>
</dbReference>
<name>A0A8H3X6E9_GIGMA</name>
<organism evidence="1 2">
    <name type="scientific">Gigaspora margarita</name>
    <dbReference type="NCBI Taxonomy" id="4874"/>
    <lineage>
        <taxon>Eukaryota</taxon>
        <taxon>Fungi</taxon>
        <taxon>Fungi incertae sedis</taxon>
        <taxon>Mucoromycota</taxon>
        <taxon>Glomeromycotina</taxon>
        <taxon>Glomeromycetes</taxon>
        <taxon>Diversisporales</taxon>
        <taxon>Gigasporaceae</taxon>
        <taxon>Gigaspora</taxon>
    </lineage>
</organism>
<reference evidence="1 2" key="1">
    <citation type="journal article" date="2019" name="Environ. Microbiol.">
        <title>At the nexus of three kingdoms: the genome of the mycorrhizal fungus Gigaspora margarita provides insights into plant, endobacterial and fungal interactions.</title>
        <authorList>
            <person name="Venice F."/>
            <person name="Ghignone S."/>
            <person name="Salvioli di Fossalunga A."/>
            <person name="Amselem J."/>
            <person name="Novero M."/>
            <person name="Xianan X."/>
            <person name="Sedzielewska Toro K."/>
            <person name="Morin E."/>
            <person name="Lipzen A."/>
            <person name="Grigoriev I.V."/>
            <person name="Henrissat B."/>
            <person name="Martin F.M."/>
            <person name="Bonfante P."/>
        </authorList>
    </citation>
    <scope>NUCLEOTIDE SEQUENCE [LARGE SCALE GENOMIC DNA]</scope>
    <source>
        <strain evidence="1 2">BEG34</strain>
    </source>
</reference>
<protein>
    <submittedName>
        <fullName evidence="1">Uncharacterized protein</fullName>
    </submittedName>
</protein>
<sequence length="249" mass="28205">MVMFPEKMPWIISIVRTPRPRKIIENINDLKELLEHSTSAADTNLYGALKQALEKIRPSDLTWKDPKASMVLSDTSDIVKNLKHRQKGTFLEPKENMICVVPDLIVGKCDDFVNNFTNLNASRAMRNIFYNKNWKESEAELVKVTDRIFNTLGKIWCNPAFLTHASCSEQSEGIYVTEVIIPLLRSSLGNLPNGCIVLSTAERESLASKARRNIGMNEIRMGKKPNVMGLLKYNEQIIELLYTESSATT</sequence>
<evidence type="ECO:0000313" key="2">
    <source>
        <dbReference type="Proteomes" id="UP000439903"/>
    </source>
</evidence>
<gene>
    <name evidence="1" type="ORF">F8M41_008501</name>
</gene>
<comment type="caution">
    <text evidence="1">The sequence shown here is derived from an EMBL/GenBank/DDBJ whole genome shotgun (WGS) entry which is preliminary data.</text>
</comment>
<dbReference type="EMBL" id="WTPW01001899">
    <property type="protein sequence ID" value="KAF0408421.1"/>
    <property type="molecule type" value="Genomic_DNA"/>
</dbReference>
<dbReference type="AlphaFoldDB" id="A0A8H3X6E9"/>